<reference evidence="2" key="2">
    <citation type="submission" date="2019-09" db="EMBL/GenBank/DDBJ databases">
        <authorList>
            <consortium name="PulseNet: The National Subtyping Network for Foodborne Disease Surveillance"/>
            <person name="Tarr C.L."/>
            <person name="Trees E."/>
            <person name="Katz L.S."/>
            <person name="Carleton-Romer H.A."/>
            <person name="Stroika S."/>
            <person name="Kucerova Z."/>
            <person name="Roache K.F."/>
            <person name="Sabol A.L."/>
            <person name="Besser J."/>
            <person name="Gerner-Smidt P."/>
        </authorList>
    </citation>
    <scope>NUCLEOTIDE SEQUENCE</scope>
    <source>
        <strain evidence="1">PNUSAS042469</strain>
        <strain evidence="2">PNUSAS092697</strain>
    </source>
</reference>
<dbReference type="AlphaFoldDB" id="A0A5U0KEY0"/>
<proteinExistence type="predicted"/>
<dbReference type="EMBL" id="AAGANV010000017">
    <property type="protein sequence ID" value="EBL8937101.1"/>
    <property type="molecule type" value="Genomic_DNA"/>
</dbReference>
<dbReference type="EMBL" id="AAKMUY010000021">
    <property type="protein sequence ID" value="ECT4508487.1"/>
    <property type="molecule type" value="Genomic_DNA"/>
</dbReference>
<comment type="caution">
    <text evidence="2">The sequence shown here is derived from an EMBL/GenBank/DDBJ whole genome shotgun (WGS) entry which is preliminary data.</text>
</comment>
<protein>
    <submittedName>
        <fullName evidence="1">Plasmid mobilization protein</fullName>
    </submittedName>
</protein>
<accession>A0A5U0KEY0</accession>
<evidence type="ECO:0000313" key="1">
    <source>
        <dbReference type="EMBL" id="EBL8937101.1"/>
    </source>
</evidence>
<evidence type="ECO:0000313" key="2">
    <source>
        <dbReference type="EMBL" id="ECT4508487.1"/>
    </source>
</evidence>
<reference evidence="3" key="1">
    <citation type="submission" date="2019-09" db="EMBL/GenBank/DDBJ databases">
        <authorList>
            <consortium name="NARMS: The National Antimicrobial Resistance Monitoring System"/>
        </authorList>
    </citation>
    <scope>NUCLEOTIDE SEQUENCE</scope>
    <source>
        <strain evidence="3">CVM N19S0419</strain>
    </source>
</reference>
<sequence length="64" mass="7337">MWLKFIGCDRGSFSGGLLPFLPVCCRDRTERVLAVRTMRRYGKWSGFSGRSDTNNSNTVQIMIF</sequence>
<name>A0A5U0KEY0_SALER</name>
<dbReference type="EMBL" id="AALERL010000026">
    <property type="protein sequence ID" value="ECY8994624.1"/>
    <property type="molecule type" value="Genomic_DNA"/>
</dbReference>
<organism evidence="2">
    <name type="scientific">Salmonella enterica</name>
    <name type="common">Salmonella choleraesuis</name>
    <dbReference type="NCBI Taxonomy" id="28901"/>
    <lineage>
        <taxon>Bacteria</taxon>
        <taxon>Pseudomonadati</taxon>
        <taxon>Pseudomonadota</taxon>
        <taxon>Gammaproteobacteria</taxon>
        <taxon>Enterobacterales</taxon>
        <taxon>Enterobacteriaceae</taxon>
        <taxon>Salmonella</taxon>
    </lineage>
</organism>
<gene>
    <name evidence="1" type="ORF">DNG36_24665</name>
    <name evidence="2" type="ORF">F2084_23630</name>
    <name evidence="3" type="ORF">F7L39_22665</name>
</gene>
<evidence type="ECO:0000313" key="3">
    <source>
        <dbReference type="EMBL" id="ECY8994624.1"/>
    </source>
</evidence>